<dbReference type="Pfam" id="PF08281">
    <property type="entry name" value="Sigma70_r4_2"/>
    <property type="match status" value="1"/>
</dbReference>
<dbReference type="InterPro" id="IPR013325">
    <property type="entry name" value="RNA_pol_sigma_r2"/>
</dbReference>
<dbReference type="GO" id="GO:0003677">
    <property type="term" value="F:DNA binding"/>
    <property type="evidence" value="ECO:0007669"/>
    <property type="project" value="InterPro"/>
</dbReference>
<evidence type="ECO:0000259" key="5">
    <source>
        <dbReference type="PROSITE" id="PS00622"/>
    </source>
</evidence>
<dbReference type="InterPro" id="IPR013324">
    <property type="entry name" value="RNA_pol_sigma_r3/r4-like"/>
</dbReference>
<sequence>MPLYRFLKNELDHTNLIKGLKKGDSHSLELLFRRLYPRLCAYANKFLNNMDESEEIVQEVFYRIWKNREQLDEKQSVNGYLFTAVKNTCFNTMEHQKVQDQYATLLQTVYKPSGVDFSAHESFVAEELEKDFQRALEHLPPECRKIFEMSRFEGLKYQEIAERLNISIKTVETQMVRALSKIRLDLKDYLTMLIITLLNQN</sequence>
<dbReference type="GO" id="GO:0006352">
    <property type="term" value="P:DNA-templated transcription initiation"/>
    <property type="evidence" value="ECO:0007669"/>
    <property type="project" value="InterPro"/>
</dbReference>
<evidence type="ECO:0000256" key="3">
    <source>
        <dbReference type="ARBA" id="ARBA00023082"/>
    </source>
</evidence>
<dbReference type="NCBIfam" id="TIGR02985">
    <property type="entry name" value="Sig70_bacteroi1"/>
    <property type="match status" value="1"/>
</dbReference>
<evidence type="ECO:0000256" key="2">
    <source>
        <dbReference type="ARBA" id="ARBA00023015"/>
    </source>
</evidence>
<dbReference type="InterPro" id="IPR007627">
    <property type="entry name" value="RNA_pol_sigma70_r2"/>
</dbReference>
<keyword evidence="2" id="KW-0805">Transcription regulation</keyword>
<reference evidence="7" key="1">
    <citation type="submission" date="2018-09" db="EMBL/GenBank/DDBJ databases">
        <title>Chryseolinea sp. KIS68-18 isolated from soil.</title>
        <authorList>
            <person name="Weon H.-Y."/>
            <person name="Kwon S.-W."/>
            <person name="Lee S.A."/>
        </authorList>
    </citation>
    <scope>NUCLEOTIDE SEQUENCE [LARGE SCALE GENOMIC DNA]</scope>
    <source>
        <strain evidence="7">KIS68-18</strain>
    </source>
</reference>
<dbReference type="Gene3D" id="1.10.10.10">
    <property type="entry name" value="Winged helix-like DNA-binding domain superfamily/Winged helix DNA-binding domain"/>
    <property type="match status" value="1"/>
</dbReference>
<dbReference type="OrthoDB" id="764811at2"/>
<evidence type="ECO:0000256" key="4">
    <source>
        <dbReference type="ARBA" id="ARBA00023163"/>
    </source>
</evidence>
<keyword evidence="4" id="KW-0804">Transcription</keyword>
<dbReference type="AlphaFoldDB" id="A0A385SXL1"/>
<feature type="domain" description="HTH luxR-type" evidence="5">
    <location>
        <begin position="154"/>
        <end position="181"/>
    </location>
</feature>
<evidence type="ECO:0000313" key="7">
    <source>
        <dbReference type="Proteomes" id="UP000266183"/>
    </source>
</evidence>
<dbReference type="RefSeq" id="WP_119757749.1">
    <property type="nucleotide sequence ID" value="NZ_CP032382.1"/>
</dbReference>
<protein>
    <submittedName>
        <fullName evidence="6">RNA polymerase sigma-70 factor</fullName>
    </submittedName>
</protein>
<dbReference type="SUPFAM" id="SSF88659">
    <property type="entry name" value="Sigma3 and sigma4 domains of RNA polymerase sigma factors"/>
    <property type="match status" value="1"/>
</dbReference>
<evidence type="ECO:0000256" key="1">
    <source>
        <dbReference type="ARBA" id="ARBA00010641"/>
    </source>
</evidence>
<evidence type="ECO:0000313" key="6">
    <source>
        <dbReference type="EMBL" id="AYB34490.1"/>
    </source>
</evidence>
<dbReference type="InterPro" id="IPR039425">
    <property type="entry name" value="RNA_pol_sigma-70-like"/>
</dbReference>
<dbReference type="CDD" id="cd06171">
    <property type="entry name" value="Sigma70_r4"/>
    <property type="match status" value="1"/>
</dbReference>
<dbReference type="InterPro" id="IPR036388">
    <property type="entry name" value="WH-like_DNA-bd_sf"/>
</dbReference>
<proteinExistence type="inferred from homology"/>
<organism evidence="6 7">
    <name type="scientific">Chryseolinea soli</name>
    <dbReference type="NCBI Taxonomy" id="2321403"/>
    <lineage>
        <taxon>Bacteria</taxon>
        <taxon>Pseudomonadati</taxon>
        <taxon>Bacteroidota</taxon>
        <taxon>Cytophagia</taxon>
        <taxon>Cytophagales</taxon>
        <taxon>Fulvivirgaceae</taxon>
        <taxon>Chryseolinea</taxon>
    </lineage>
</organism>
<dbReference type="PROSITE" id="PS00622">
    <property type="entry name" value="HTH_LUXR_1"/>
    <property type="match status" value="1"/>
</dbReference>
<keyword evidence="3" id="KW-0731">Sigma factor</keyword>
<dbReference type="Proteomes" id="UP000266183">
    <property type="component" value="Chromosome"/>
</dbReference>
<dbReference type="InterPro" id="IPR014284">
    <property type="entry name" value="RNA_pol_sigma-70_dom"/>
</dbReference>
<dbReference type="EMBL" id="CP032382">
    <property type="protein sequence ID" value="AYB34490.1"/>
    <property type="molecule type" value="Genomic_DNA"/>
</dbReference>
<dbReference type="InterPro" id="IPR013249">
    <property type="entry name" value="RNA_pol_sigma70_r4_t2"/>
</dbReference>
<comment type="similarity">
    <text evidence="1">Belongs to the sigma-70 factor family. ECF subfamily.</text>
</comment>
<dbReference type="NCBIfam" id="TIGR02937">
    <property type="entry name" value="sigma70-ECF"/>
    <property type="match status" value="1"/>
</dbReference>
<dbReference type="Gene3D" id="1.10.1740.10">
    <property type="match status" value="1"/>
</dbReference>
<dbReference type="KEGG" id="chk:D4L85_29650"/>
<dbReference type="PANTHER" id="PTHR43133:SF46">
    <property type="entry name" value="RNA POLYMERASE SIGMA-70 FACTOR ECF SUBFAMILY"/>
    <property type="match status" value="1"/>
</dbReference>
<dbReference type="GO" id="GO:0016987">
    <property type="term" value="F:sigma factor activity"/>
    <property type="evidence" value="ECO:0007669"/>
    <property type="project" value="UniProtKB-KW"/>
</dbReference>
<accession>A0A385SXL1</accession>
<dbReference type="PANTHER" id="PTHR43133">
    <property type="entry name" value="RNA POLYMERASE ECF-TYPE SIGMA FACTO"/>
    <property type="match status" value="1"/>
</dbReference>
<keyword evidence="7" id="KW-1185">Reference proteome</keyword>
<name>A0A385SXL1_9BACT</name>
<gene>
    <name evidence="6" type="ORF">D4L85_29650</name>
</gene>
<dbReference type="Pfam" id="PF04542">
    <property type="entry name" value="Sigma70_r2"/>
    <property type="match status" value="1"/>
</dbReference>
<dbReference type="InterPro" id="IPR014327">
    <property type="entry name" value="RNA_pol_sigma70_bacteroid"/>
</dbReference>
<dbReference type="InterPro" id="IPR000792">
    <property type="entry name" value="Tscrpt_reg_LuxR_C"/>
</dbReference>
<dbReference type="SUPFAM" id="SSF88946">
    <property type="entry name" value="Sigma2 domain of RNA polymerase sigma factors"/>
    <property type="match status" value="1"/>
</dbReference>